<gene>
    <name evidence="2" type="ORF">APAL1065_LOCUS18770</name>
</gene>
<feature type="region of interest" description="Disordered" evidence="1">
    <location>
        <begin position="69"/>
        <end position="104"/>
    </location>
</feature>
<evidence type="ECO:0000256" key="1">
    <source>
        <dbReference type="SAM" id="MobiDB-lite"/>
    </source>
</evidence>
<name>A0A7S2YJG7_9STRA</name>
<feature type="region of interest" description="Disordered" evidence="1">
    <location>
        <begin position="25"/>
        <end position="57"/>
    </location>
</feature>
<dbReference type="EMBL" id="HBHT01027934">
    <property type="protein sequence ID" value="CAD9979145.1"/>
    <property type="molecule type" value="Transcribed_RNA"/>
</dbReference>
<sequence>MSFLDSWVDAVSYSTQKKNACFFLGRGDSGHQRVPRSNGRSGPRAAATNTTNTTARKVAPMLTVPELQPACRFPGRSGSSDDYAGSRGVKDHQRFCSNNNQHPVGDDNATRITINVF</sequence>
<proteinExistence type="predicted"/>
<reference evidence="2" key="1">
    <citation type="submission" date="2021-01" db="EMBL/GenBank/DDBJ databases">
        <authorList>
            <person name="Corre E."/>
            <person name="Pelletier E."/>
            <person name="Niang G."/>
            <person name="Scheremetjew M."/>
            <person name="Finn R."/>
            <person name="Kale V."/>
            <person name="Holt S."/>
            <person name="Cochrane G."/>
            <person name="Meng A."/>
            <person name="Brown T."/>
            <person name="Cohen L."/>
        </authorList>
    </citation>
    <scope>NUCLEOTIDE SEQUENCE</scope>
    <source>
        <strain evidence="2">CCMP125</strain>
    </source>
</reference>
<protein>
    <submittedName>
        <fullName evidence="2">Uncharacterized protein</fullName>
    </submittedName>
</protein>
<dbReference type="AlphaFoldDB" id="A0A7S2YJG7"/>
<accession>A0A7S2YJG7</accession>
<evidence type="ECO:0000313" key="2">
    <source>
        <dbReference type="EMBL" id="CAD9979145.1"/>
    </source>
</evidence>
<organism evidence="2">
    <name type="scientific">Entomoneis paludosa</name>
    <dbReference type="NCBI Taxonomy" id="265537"/>
    <lineage>
        <taxon>Eukaryota</taxon>
        <taxon>Sar</taxon>
        <taxon>Stramenopiles</taxon>
        <taxon>Ochrophyta</taxon>
        <taxon>Bacillariophyta</taxon>
        <taxon>Bacillariophyceae</taxon>
        <taxon>Bacillariophycidae</taxon>
        <taxon>Entomoneidaceae</taxon>
        <taxon>Entomoneis</taxon>
    </lineage>
</organism>
<feature type="compositionally biased region" description="Low complexity" evidence="1">
    <location>
        <begin position="45"/>
        <end position="55"/>
    </location>
</feature>